<dbReference type="AlphaFoldDB" id="A0A225UU74"/>
<proteinExistence type="predicted"/>
<keyword evidence="2" id="KW-1185">Reference proteome</keyword>
<accession>A0A225UU74</accession>
<organism evidence="1 2">
    <name type="scientific">Phytophthora megakarya</name>
    <dbReference type="NCBI Taxonomy" id="4795"/>
    <lineage>
        <taxon>Eukaryota</taxon>
        <taxon>Sar</taxon>
        <taxon>Stramenopiles</taxon>
        <taxon>Oomycota</taxon>
        <taxon>Peronosporomycetes</taxon>
        <taxon>Peronosporales</taxon>
        <taxon>Peronosporaceae</taxon>
        <taxon>Phytophthora</taxon>
    </lineage>
</organism>
<name>A0A225UU74_9STRA</name>
<sequence>MDSVTPSNDRVKRFLRANKSGKDNEERVAPGTGLLDFTKTASWKTLDDVAADLAAILGSSKFVKPIENELDWTMIKIAIRKLTPEDLETKLNIAVKRATMSDEQLSLDPGYLLWKKYKEFWDARKAPA</sequence>
<evidence type="ECO:0000313" key="1">
    <source>
        <dbReference type="EMBL" id="OWY96487.1"/>
    </source>
</evidence>
<dbReference type="Proteomes" id="UP000198211">
    <property type="component" value="Unassembled WGS sequence"/>
</dbReference>
<protein>
    <submittedName>
        <fullName evidence="1">RxLR effector protein</fullName>
    </submittedName>
</protein>
<dbReference type="OrthoDB" id="125047at2759"/>
<gene>
    <name evidence="1" type="ORF">PHMEG_00033236</name>
</gene>
<evidence type="ECO:0000313" key="2">
    <source>
        <dbReference type="Proteomes" id="UP000198211"/>
    </source>
</evidence>
<reference evidence="2" key="1">
    <citation type="submission" date="2017-03" db="EMBL/GenBank/DDBJ databases">
        <title>Phytopthora megakarya and P. palmivora, two closely related causual agents of cacao black pod achieved similar genome size and gene model numbers by different mechanisms.</title>
        <authorList>
            <person name="Ali S."/>
            <person name="Shao J."/>
            <person name="Larry D.J."/>
            <person name="Kronmiller B."/>
            <person name="Shen D."/>
            <person name="Strem M.D."/>
            <person name="Melnick R.L."/>
            <person name="Guiltinan M.J."/>
            <person name="Tyler B.M."/>
            <person name="Meinhardt L.W."/>
            <person name="Bailey B.A."/>
        </authorList>
    </citation>
    <scope>NUCLEOTIDE SEQUENCE [LARGE SCALE GENOMIC DNA]</scope>
    <source>
        <strain evidence="2">zdho120</strain>
    </source>
</reference>
<comment type="caution">
    <text evidence="1">The sequence shown here is derived from an EMBL/GenBank/DDBJ whole genome shotgun (WGS) entry which is preliminary data.</text>
</comment>
<dbReference type="EMBL" id="NBNE01011567">
    <property type="protein sequence ID" value="OWY96487.1"/>
    <property type="molecule type" value="Genomic_DNA"/>
</dbReference>